<dbReference type="Proteomes" id="UP000076580">
    <property type="component" value="Chromosome 03"/>
</dbReference>
<feature type="compositionally biased region" description="Low complexity" evidence="1">
    <location>
        <begin position="12"/>
        <end position="21"/>
    </location>
</feature>
<name>A0A151GGG7_DRECN</name>
<dbReference type="AlphaFoldDB" id="A0A151GGG7"/>
<dbReference type="EMBL" id="LAYC01000003">
    <property type="protein sequence ID" value="KYK56185.1"/>
    <property type="molecule type" value="Genomic_DNA"/>
</dbReference>
<dbReference type="GeneID" id="63720796"/>
<keyword evidence="3" id="KW-1185">Reference proteome</keyword>
<sequence>MTVHDDERRSKSLTSLSTSGGPNSRPNGEHDGRITDRQTSTMPSKRRDRECESYTYSRTQYDSEDGFYRRHRRPVLVDDSCRRRRSRSRRRSCVSPLVDKIRRYSDCSILCDSDCGSCTPRSKPADDERDRHRRRCGDCERDRHACRACEKRSTVVDVVDQTKGPLTLRHGQHFTVTISASATAEDLTEMLAPDKDKQKIVVRWRNGSTLDLASCPMPLQGMLRMVRLLEVQEKKPKESKDAEAELRKKVGEKLFPNAGTGDGKKGNLEDEVADVMQRIFKLALSKG</sequence>
<accession>A0A151GGG7</accession>
<evidence type="ECO:0000313" key="2">
    <source>
        <dbReference type="EMBL" id="KYK56185.1"/>
    </source>
</evidence>
<feature type="region of interest" description="Disordered" evidence="1">
    <location>
        <begin position="1"/>
        <end position="53"/>
    </location>
</feature>
<comment type="caution">
    <text evidence="2">The sequence shown here is derived from an EMBL/GenBank/DDBJ whole genome shotgun (WGS) entry which is preliminary data.</text>
</comment>
<evidence type="ECO:0000313" key="3">
    <source>
        <dbReference type="Proteomes" id="UP000076580"/>
    </source>
</evidence>
<dbReference type="InParanoid" id="A0A151GGG7"/>
<feature type="compositionally biased region" description="Basic and acidic residues" evidence="1">
    <location>
        <begin position="1"/>
        <end position="10"/>
    </location>
</feature>
<gene>
    <name evidence="2" type="ORF">DCS_08153</name>
</gene>
<feature type="compositionally biased region" description="Basic and acidic residues" evidence="1">
    <location>
        <begin position="27"/>
        <end position="36"/>
    </location>
</feature>
<evidence type="ECO:0000256" key="1">
    <source>
        <dbReference type="SAM" id="MobiDB-lite"/>
    </source>
</evidence>
<dbReference type="RefSeq" id="XP_040655537.1">
    <property type="nucleotide sequence ID" value="XM_040805433.1"/>
</dbReference>
<proteinExistence type="predicted"/>
<protein>
    <submittedName>
        <fullName evidence="2">Uncharacterized protein</fullName>
    </submittedName>
</protein>
<organism evidence="2 3">
    <name type="scientific">Drechmeria coniospora</name>
    <name type="common">Nematophagous fungus</name>
    <name type="synonym">Meria coniospora</name>
    <dbReference type="NCBI Taxonomy" id="98403"/>
    <lineage>
        <taxon>Eukaryota</taxon>
        <taxon>Fungi</taxon>
        <taxon>Dikarya</taxon>
        <taxon>Ascomycota</taxon>
        <taxon>Pezizomycotina</taxon>
        <taxon>Sordariomycetes</taxon>
        <taxon>Hypocreomycetidae</taxon>
        <taxon>Hypocreales</taxon>
        <taxon>Ophiocordycipitaceae</taxon>
        <taxon>Drechmeria</taxon>
    </lineage>
</organism>
<reference evidence="2 3" key="1">
    <citation type="journal article" date="2016" name="Sci. Rep.">
        <title>Insights into Adaptations to a Near-Obligate Nematode Endoparasitic Lifestyle from the Finished Genome of Drechmeria coniospora.</title>
        <authorList>
            <person name="Zhang L."/>
            <person name="Zhou Z."/>
            <person name="Guo Q."/>
            <person name="Fokkens L."/>
            <person name="Miskei M."/>
            <person name="Pocsi I."/>
            <person name="Zhang W."/>
            <person name="Chen M."/>
            <person name="Wang L."/>
            <person name="Sun Y."/>
            <person name="Donzelli B.G."/>
            <person name="Gibson D.M."/>
            <person name="Nelson D.R."/>
            <person name="Luo J.G."/>
            <person name="Rep M."/>
            <person name="Liu H."/>
            <person name="Yang S."/>
            <person name="Wang J."/>
            <person name="Krasnoff S.B."/>
            <person name="Xu Y."/>
            <person name="Molnar I."/>
            <person name="Lin M."/>
        </authorList>
    </citation>
    <scope>NUCLEOTIDE SEQUENCE [LARGE SCALE GENOMIC DNA]</scope>
    <source>
        <strain evidence="2 3">ARSEF 6962</strain>
    </source>
</reference>